<proteinExistence type="inferred from homology"/>
<sequence length="210" mass="22243">MNDQPLVTYAVDTSDVDQTRALGEDLGRILAAGDLVMLSGGLGAGKTTLTQGIGVGMGVRGRVASPTFIVARVHPSQCDGPDLIHADAYRITDLNDLETLDLDSSLDESVTVVEWGDGKTEAMSADRLVIEVRRASGGQAQRDGDVIDLEHMDDGHRRIILRAHGHRWDGVLDALVAAHGGTRINQAGMPGADTEPGANAPASDERTRDE</sequence>
<dbReference type="GO" id="GO:0046872">
    <property type="term" value="F:metal ion binding"/>
    <property type="evidence" value="ECO:0007669"/>
    <property type="project" value="UniProtKB-KW"/>
</dbReference>
<evidence type="ECO:0000256" key="11">
    <source>
        <dbReference type="ARBA" id="ARBA00032441"/>
    </source>
</evidence>
<evidence type="ECO:0000256" key="5">
    <source>
        <dbReference type="ARBA" id="ARBA00022694"/>
    </source>
</evidence>
<dbReference type="GO" id="GO:0005524">
    <property type="term" value="F:ATP binding"/>
    <property type="evidence" value="ECO:0007669"/>
    <property type="project" value="UniProtKB-KW"/>
</dbReference>
<evidence type="ECO:0000256" key="1">
    <source>
        <dbReference type="ARBA" id="ARBA00004496"/>
    </source>
</evidence>
<dbReference type="EMBL" id="JABZGF010000139">
    <property type="protein sequence ID" value="MBF0966559.1"/>
    <property type="molecule type" value="Genomic_DNA"/>
</dbReference>
<keyword evidence="4" id="KW-0963">Cytoplasm</keyword>
<keyword evidence="9" id="KW-0460">Magnesium</keyword>
<evidence type="ECO:0000256" key="7">
    <source>
        <dbReference type="ARBA" id="ARBA00022741"/>
    </source>
</evidence>
<keyword evidence="8" id="KW-0067">ATP-binding</keyword>
<name>A0A929RRD9_9ACTO</name>
<feature type="region of interest" description="Disordered" evidence="12">
    <location>
        <begin position="183"/>
        <end position="210"/>
    </location>
</feature>
<dbReference type="SUPFAM" id="SSF52540">
    <property type="entry name" value="P-loop containing nucleoside triphosphate hydrolases"/>
    <property type="match status" value="1"/>
</dbReference>
<evidence type="ECO:0000313" key="13">
    <source>
        <dbReference type="EMBL" id="MBF0966559.1"/>
    </source>
</evidence>
<keyword evidence="5" id="KW-0819">tRNA processing</keyword>
<protein>
    <recommendedName>
        <fullName evidence="3">tRNA threonylcarbamoyladenosine biosynthesis protein TsaE</fullName>
    </recommendedName>
    <alternativeName>
        <fullName evidence="11">t(6)A37 threonylcarbamoyladenosine biosynthesis protein TsaE</fullName>
    </alternativeName>
</protein>
<dbReference type="Proteomes" id="UP000759246">
    <property type="component" value="Unassembled WGS sequence"/>
</dbReference>
<evidence type="ECO:0000313" key="14">
    <source>
        <dbReference type="Proteomes" id="UP000759246"/>
    </source>
</evidence>
<dbReference type="InterPro" id="IPR027417">
    <property type="entry name" value="P-loop_NTPase"/>
</dbReference>
<accession>A0A929RRD9</accession>
<evidence type="ECO:0000256" key="6">
    <source>
        <dbReference type="ARBA" id="ARBA00022723"/>
    </source>
</evidence>
<keyword evidence="6" id="KW-0479">Metal-binding</keyword>
<evidence type="ECO:0000256" key="4">
    <source>
        <dbReference type="ARBA" id="ARBA00022490"/>
    </source>
</evidence>
<evidence type="ECO:0000256" key="3">
    <source>
        <dbReference type="ARBA" id="ARBA00019010"/>
    </source>
</evidence>
<keyword evidence="7" id="KW-0547">Nucleotide-binding</keyword>
<evidence type="ECO:0000256" key="9">
    <source>
        <dbReference type="ARBA" id="ARBA00022842"/>
    </source>
</evidence>
<evidence type="ECO:0000256" key="2">
    <source>
        <dbReference type="ARBA" id="ARBA00007599"/>
    </source>
</evidence>
<dbReference type="GO" id="GO:0002949">
    <property type="term" value="P:tRNA threonylcarbamoyladenosine modification"/>
    <property type="evidence" value="ECO:0007669"/>
    <property type="project" value="InterPro"/>
</dbReference>
<evidence type="ECO:0000256" key="10">
    <source>
        <dbReference type="ARBA" id="ARBA00024908"/>
    </source>
</evidence>
<dbReference type="Gene3D" id="3.40.50.300">
    <property type="entry name" value="P-loop containing nucleotide triphosphate hydrolases"/>
    <property type="match status" value="1"/>
</dbReference>
<reference evidence="13" key="1">
    <citation type="submission" date="2020-04" db="EMBL/GenBank/DDBJ databases">
        <title>Deep metagenomics examines the oral microbiome during advanced dental caries in children, revealing novel taxa and co-occurrences with host molecules.</title>
        <authorList>
            <person name="Baker J.L."/>
            <person name="Morton J.T."/>
            <person name="Dinis M."/>
            <person name="Alvarez R."/>
            <person name="Tran N.C."/>
            <person name="Knight R."/>
            <person name="Edlund A."/>
        </authorList>
    </citation>
    <scope>NUCLEOTIDE SEQUENCE</scope>
    <source>
        <strain evidence="13">JCVI_30_bin.13</strain>
    </source>
</reference>
<dbReference type="InterPro" id="IPR003442">
    <property type="entry name" value="T6A_TsaE"/>
</dbReference>
<dbReference type="AlphaFoldDB" id="A0A929RRD9"/>
<comment type="subcellular location">
    <subcellularLocation>
        <location evidence="1">Cytoplasm</location>
    </subcellularLocation>
</comment>
<dbReference type="NCBIfam" id="TIGR00150">
    <property type="entry name" value="T6A_YjeE"/>
    <property type="match status" value="1"/>
</dbReference>
<evidence type="ECO:0000256" key="8">
    <source>
        <dbReference type="ARBA" id="ARBA00022840"/>
    </source>
</evidence>
<comment type="caution">
    <text evidence="13">The sequence shown here is derived from an EMBL/GenBank/DDBJ whole genome shotgun (WGS) entry which is preliminary data.</text>
</comment>
<evidence type="ECO:0000256" key="12">
    <source>
        <dbReference type="SAM" id="MobiDB-lite"/>
    </source>
</evidence>
<dbReference type="GO" id="GO:0005737">
    <property type="term" value="C:cytoplasm"/>
    <property type="evidence" value="ECO:0007669"/>
    <property type="project" value="UniProtKB-SubCell"/>
</dbReference>
<gene>
    <name evidence="13" type="primary">tsaE</name>
    <name evidence="13" type="ORF">HXK09_05280</name>
</gene>
<dbReference type="PANTHER" id="PTHR33540">
    <property type="entry name" value="TRNA THREONYLCARBAMOYLADENOSINE BIOSYNTHESIS PROTEIN TSAE"/>
    <property type="match status" value="1"/>
</dbReference>
<dbReference type="Pfam" id="PF02367">
    <property type="entry name" value="TsaE"/>
    <property type="match status" value="1"/>
</dbReference>
<comment type="similarity">
    <text evidence="2">Belongs to the TsaE family.</text>
</comment>
<dbReference type="PANTHER" id="PTHR33540:SF2">
    <property type="entry name" value="TRNA THREONYLCARBAMOYLADENOSINE BIOSYNTHESIS PROTEIN TSAE"/>
    <property type="match status" value="1"/>
</dbReference>
<comment type="function">
    <text evidence="10">Required for the formation of a threonylcarbamoyl group on adenosine at position 37 (t(6)A37) in tRNAs that read codons beginning with adenine. Is involved in the transfer of the threonylcarbamoyl moiety of threonylcarbamoyl-AMP (TC-AMP) to the N6 group of A37, together with TsaD and TsaB. TsaE seems to play an indirect role in the t(6)A biosynthesis pathway, possibly in regulating the core enzymatic function of TsaD.</text>
</comment>
<organism evidence="13 14">
    <name type="scientific">Actinomyces bouchesdurhonensis</name>
    <dbReference type="NCBI Taxonomy" id="1852361"/>
    <lineage>
        <taxon>Bacteria</taxon>
        <taxon>Bacillati</taxon>
        <taxon>Actinomycetota</taxon>
        <taxon>Actinomycetes</taxon>
        <taxon>Actinomycetales</taxon>
        <taxon>Actinomycetaceae</taxon>
        <taxon>Actinomyces</taxon>
    </lineage>
</organism>